<dbReference type="InterPro" id="IPR028939">
    <property type="entry name" value="P5C_Rdtase_cat_N"/>
</dbReference>
<dbReference type="InterPro" id="IPR036291">
    <property type="entry name" value="NAD(P)-bd_dom_sf"/>
</dbReference>
<feature type="binding site" evidence="8">
    <location>
        <begin position="7"/>
        <end position="12"/>
    </location>
    <ligand>
        <name>NADP(+)</name>
        <dbReference type="ChEBI" id="CHEBI:58349"/>
    </ligand>
</feature>
<gene>
    <name evidence="6" type="primary">proC</name>
    <name evidence="11" type="ORF">SAMN04489725_11525</name>
</gene>
<dbReference type="GO" id="GO:0004735">
    <property type="term" value="F:pyrroline-5-carboxylate reductase activity"/>
    <property type="evidence" value="ECO:0007669"/>
    <property type="project" value="UniProtKB-UniRule"/>
</dbReference>
<sequence length="272" mass="28753">MDDIFILGAGAMAESFIKGVVAQQAVDPARIRVLNRTNRDRLVQLQEMYGVSPAGSLAEVRRASVVILSIKPYDVLAACKNMADYLSGQTLISFAAGISIAAIQSASGGKAQVVRTMPNVPVAVMAGAIALAAAPDVSAKRLDEAVHLLSQLGEVVVMEEAMIDAATAVSGSGPGFLSYLLEAMEQAAVELGFTPELARRLIIQTVIGTAHVLREWELSPAELRKRVTSPNGTTHAGLAVLAGRGVQQAIVDAMRQAAMRAEEMGLEYTRQE</sequence>
<evidence type="ECO:0000313" key="12">
    <source>
        <dbReference type="Proteomes" id="UP000182589"/>
    </source>
</evidence>
<keyword evidence="2 6" id="KW-0641">Proline biosynthesis</keyword>
<keyword evidence="4 6" id="KW-0560">Oxidoreductase</keyword>
<dbReference type="GO" id="GO:0055129">
    <property type="term" value="P:L-proline biosynthetic process"/>
    <property type="evidence" value="ECO:0007669"/>
    <property type="project" value="UniProtKB-UniRule"/>
</dbReference>
<comment type="similarity">
    <text evidence="1 6">Belongs to the pyrroline-5-carboxylate reductase family.</text>
</comment>
<dbReference type="Proteomes" id="UP000182589">
    <property type="component" value="Unassembled WGS sequence"/>
</dbReference>
<dbReference type="PIRSF" id="PIRSF000193">
    <property type="entry name" value="Pyrrol-5-carb_rd"/>
    <property type="match status" value="1"/>
</dbReference>
<evidence type="ECO:0000259" key="9">
    <source>
        <dbReference type="Pfam" id="PF03807"/>
    </source>
</evidence>
<keyword evidence="6" id="KW-0028">Amino-acid biosynthesis</keyword>
<dbReference type="PANTHER" id="PTHR11645">
    <property type="entry name" value="PYRROLINE-5-CARBOXYLATE REDUCTASE"/>
    <property type="match status" value="1"/>
</dbReference>
<reference evidence="12" key="1">
    <citation type="submission" date="2016-10" db="EMBL/GenBank/DDBJ databases">
        <authorList>
            <person name="Varghese N."/>
        </authorList>
    </citation>
    <scope>NUCLEOTIDE SEQUENCE [LARGE SCALE GENOMIC DNA]</scope>
    <source>
        <strain evidence="12">DSM 12489</strain>
    </source>
</reference>
<protein>
    <recommendedName>
        <fullName evidence="6 7">Pyrroline-5-carboxylate reductase</fullName>
        <shortName evidence="6">P5C reductase</shortName>
        <shortName evidence="6">P5CR</shortName>
        <ecNumber evidence="6 7">1.5.1.2</ecNumber>
    </recommendedName>
    <alternativeName>
        <fullName evidence="6">PCA reductase</fullName>
    </alternativeName>
</protein>
<dbReference type="STRING" id="89784.SAMN04489725_11525"/>
<comment type="function">
    <text evidence="5 6">Catalyzes the reduction of 1-pyrroline-5-carboxylate (PCA) to L-proline.</text>
</comment>
<evidence type="ECO:0000256" key="7">
    <source>
        <dbReference type="NCBIfam" id="TIGR00112"/>
    </source>
</evidence>
<keyword evidence="12" id="KW-1185">Reference proteome</keyword>
<dbReference type="NCBIfam" id="TIGR00112">
    <property type="entry name" value="proC"/>
    <property type="match status" value="1"/>
</dbReference>
<evidence type="ECO:0000256" key="1">
    <source>
        <dbReference type="ARBA" id="ARBA00005525"/>
    </source>
</evidence>
<evidence type="ECO:0000256" key="3">
    <source>
        <dbReference type="ARBA" id="ARBA00022857"/>
    </source>
</evidence>
<dbReference type="UniPathway" id="UPA00098">
    <property type="reaction ID" value="UER00361"/>
</dbReference>
<dbReference type="EMBL" id="FNOJ01000015">
    <property type="protein sequence ID" value="SDW79620.1"/>
    <property type="molecule type" value="Genomic_DNA"/>
</dbReference>
<comment type="catalytic activity">
    <reaction evidence="6">
        <text>L-proline + NADP(+) = (S)-1-pyrroline-5-carboxylate + NADPH + 2 H(+)</text>
        <dbReference type="Rhea" id="RHEA:14109"/>
        <dbReference type="ChEBI" id="CHEBI:15378"/>
        <dbReference type="ChEBI" id="CHEBI:17388"/>
        <dbReference type="ChEBI" id="CHEBI:57783"/>
        <dbReference type="ChEBI" id="CHEBI:58349"/>
        <dbReference type="ChEBI" id="CHEBI:60039"/>
        <dbReference type="EC" id="1.5.1.2"/>
    </reaction>
</comment>
<dbReference type="InterPro" id="IPR000304">
    <property type="entry name" value="Pyrroline-COOH_reductase"/>
</dbReference>
<feature type="domain" description="Pyrroline-5-carboxylate reductase catalytic N-terminal" evidence="9">
    <location>
        <begin position="4"/>
        <end position="97"/>
    </location>
</feature>
<organism evidence="11 12">
    <name type="scientific">Alicyclobacillus hesperidum</name>
    <dbReference type="NCBI Taxonomy" id="89784"/>
    <lineage>
        <taxon>Bacteria</taxon>
        <taxon>Bacillati</taxon>
        <taxon>Bacillota</taxon>
        <taxon>Bacilli</taxon>
        <taxon>Bacillales</taxon>
        <taxon>Alicyclobacillaceae</taxon>
        <taxon>Alicyclobacillus</taxon>
    </lineage>
</organism>
<dbReference type="FunFam" id="1.10.3730.10:FF:000001">
    <property type="entry name" value="Pyrroline-5-carboxylate reductase"/>
    <property type="match status" value="1"/>
</dbReference>
<name>A0A1H2WG86_9BACL</name>
<dbReference type="Pfam" id="PF14748">
    <property type="entry name" value="P5CR_dimer"/>
    <property type="match status" value="1"/>
</dbReference>
<evidence type="ECO:0000256" key="8">
    <source>
        <dbReference type="PIRSR" id="PIRSR000193-1"/>
    </source>
</evidence>
<accession>A0A1H2WG86</accession>
<evidence type="ECO:0000256" key="2">
    <source>
        <dbReference type="ARBA" id="ARBA00022650"/>
    </source>
</evidence>
<comment type="catalytic activity">
    <reaction evidence="6">
        <text>L-proline + NAD(+) = (S)-1-pyrroline-5-carboxylate + NADH + 2 H(+)</text>
        <dbReference type="Rhea" id="RHEA:14105"/>
        <dbReference type="ChEBI" id="CHEBI:15378"/>
        <dbReference type="ChEBI" id="CHEBI:17388"/>
        <dbReference type="ChEBI" id="CHEBI:57540"/>
        <dbReference type="ChEBI" id="CHEBI:57945"/>
        <dbReference type="ChEBI" id="CHEBI:60039"/>
        <dbReference type="EC" id="1.5.1.2"/>
    </reaction>
</comment>
<dbReference type="HAMAP" id="MF_01925">
    <property type="entry name" value="P5C_reductase"/>
    <property type="match status" value="1"/>
</dbReference>
<feature type="domain" description="Pyrroline-5-carboxylate reductase dimerisation" evidence="10">
    <location>
        <begin position="160"/>
        <end position="264"/>
    </location>
</feature>
<dbReference type="Gene3D" id="3.40.50.720">
    <property type="entry name" value="NAD(P)-binding Rossmann-like Domain"/>
    <property type="match status" value="1"/>
</dbReference>
<evidence type="ECO:0000256" key="6">
    <source>
        <dbReference type="HAMAP-Rule" id="MF_01925"/>
    </source>
</evidence>
<dbReference type="Gene3D" id="1.10.3730.10">
    <property type="entry name" value="ProC C-terminal domain-like"/>
    <property type="match status" value="1"/>
</dbReference>
<proteinExistence type="inferred from homology"/>
<dbReference type="PANTHER" id="PTHR11645:SF0">
    <property type="entry name" value="PYRROLINE-5-CARBOXYLATE REDUCTASE 3"/>
    <property type="match status" value="1"/>
</dbReference>
<evidence type="ECO:0000259" key="10">
    <source>
        <dbReference type="Pfam" id="PF14748"/>
    </source>
</evidence>
<dbReference type="InterPro" id="IPR029036">
    <property type="entry name" value="P5CR_dimer"/>
</dbReference>
<evidence type="ECO:0000313" key="11">
    <source>
        <dbReference type="EMBL" id="SDW79620.1"/>
    </source>
</evidence>
<comment type="pathway">
    <text evidence="6">Amino-acid biosynthesis; L-proline biosynthesis; L-proline from L-glutamate 5-semialdehyde: step 1/1.</text>
</comment>
<dbReference type="InterPro" id="IPR008927">
    <property type="entry name" value="6-PGluconate_DH-like_C_sf"/>
</dbReference>
<dbReference type="RefSeq" id="WP_074693451.1">
    <property type="nucleotide sequence ID" value="NZ_FNOJ01000015.1"/>
</dbReference>
<dbReference type="SUPFAM" id="SSF48179">
    <property type="entry name" value="6-phosphogluconate dehydrogenase C-terminal domain-like"/>
    <property type="match status" value="1"/>
</dbReference>
<evidence type="ECO:0000256" key="4">
    <source>
        <dbReference type="ARBA" id="ARBA00023002"/>
    </source>
</evidence>
<comment type="subcellular location">
    <subcellularLocation>
        <location evidence="6">Cytoplasm</location>
    </subcellularLocation>
</comment>
<dbReference type="SUPFAM" id="SSF51735">
    <property type="entry name" value="NAD(P)-binding Rossmann-fold domains"/>
    <property type="match status" value="1"/>
</dbReference>
<keyword evidence="3 6" id="KW-0521">NADP</keyword>
<dbReference type="GO" id="GO:0005737">
    <property type="term" value="C:cytoplasm"/>
    <property type="evidence" value="ECO:0007669"/>
    <property type="project" value="UniProtKB-SubCell"/>
</dbReference>
<dbReference type="Pfam" id="PF03807">
    <property type="entry name" value="F420_oxidored"/>
    <property type="match status" value="1"/>
</dbReference>
<keyword evidence="6" id="KW-0963">Cytoplasm</keyword>
<dbReference type="EC" id="1.5.1.2" evidence="6 7"/>
<dbReference type="AlphaFoldDB" id="A0A1H2WG86"/>
<evidence type="ECO:0000256" key="5">
    <source>
        <dbReference type="ARBA" id="ARBA00058118"/>
    </source>
</evidence>